<dbReference type="OrthoDB" id="483095at2759"/>
<evidence type="ECO:0000313" key="2">
    <source>
        <dbReference type="EMBL" id="CAE7163192.1"/>
    </source>
</evidence>
<keyword evidence="1" id="KW-0812">Transmembrane</keyword>
<accession>A0A812IUB4</accession>
<feature type="transmembrane region" description="Helical" evidence="1">
    <location>
        <begin position="9"/>
        <end position="28"/>
    </location>
</feature>
<protein>
    <submittedName>
        <fullName evidence="2">Uncharacterized protein</fullName>
    </submittedName>
</protein>
<comment type="caution">
    <text evidence="2">The sequence shown here is derived from an EMBL/GenBank/DDBJ whole genome shotgun (WGS) entry which is preliminary data.</text>
</comment>
<proteinExistence type="predicted"/>
<dbReference type="Proteomes" id="UP000649617">
    <property type="component" value="Unassembled WGS sequence"/>
</dbReference>
<feature type="transmembrane region" description="Helical" evidence="1">
    <location>
        <begin position="34"/>
        <end position="55"/>
    </location>
</feature>
<feature type="non-terminal residue" evidence="2">
    <location>
        <position position="1"/>
    </location>
</feature>
<feature type="non-terminal residue" evidence="2">
    <location>
        <position position="56"/>
    </location>
</feature>
<gene>
    <name evidence="2" type="ORF">SPIL2461_LOCUS588</name>
</gene>
<organism evidence="2 3">
    <name type="scientific">Symbiodinium pilosum</name>
    <name type="common">Dinoflagellate</name>
    <dbReference type="NCBI Taxonomy" id="2952"/>
    <lineage>
        <taxon>Eukaryota</taxon>
        <taxon>Sar</taxon>
        <taxon>Alveolata</taxon>
        <taxon>Dinophyceae</taxon>
        <taxon>Suessiales</taxon>
        <taxon>Symbiodiniaceae</taxon>
        <taxon>Symbiodinium</taxon>
    </lineage>
</organism>
<dbReference type="AlphaFoldDB" id="A0A812IUB4"/>
<evidence type="ECO:0000256" key="1">
    <source>
        <dbReference type="SAM" id="Phobius"/>
    </source>
</evidence>
<evidence type="ECO:0000313" key="3">
    <source>
        <dbReference type="Proteomes" id="UP000649617"/>
    </source>
</evidence>
<keyword evidence="1" id="KW-0472">Membrane</keyword>
<keyword evidence="1" id="KW-1133">Transmembrane helix</keyword>
<name>A0A812IUB4_SYMPI</name>
<dbReference type="EMBL" id="CAJNIZ010000488">
    <property type="protein sequence ID" value="CAE7163192.1"/>
    <property type="molecule type" value="Genomic_DNA"/>
</dbReference>
<reference evidence="2" key="1">
    <citation type="submission" date="2021-02" db="EMBL/GenBank/DDBJ databases">
        <authorList>
            <person name="Dougan E. K."/>
            <person name="Rhodes N."/>
            <person name="Thang M."/>
            <person name="Chan C."/>
        </authorList>
    </citation>
    <scope>NUCLEOTIDE SEQUENCE</scope>
</reference>
<sequence>VFYSYERGFTIAAIEVATIMLLEVSYGWSSELCGVAFIVIAGGSIFMTVVAALAIS</sequence>
<keyword evidence="3" id="KW-1185">Reference proteome</keyword>